<organism evidence="2 3">
    <name type="scientific">Paralvinella palmiformis</name>
    <dbReference type="NCBI Taxonomy" id="53620"/>
    <lineage>
        <taxon>Eukaryota</taxon>
        <taxon>Metazoa</taxon>
        <taxon>Spiralia</taxon>
        <taxon>Lophotrochozoa</taxon>
        <taxon>Annelida</taxon>
        <taxon>Polychaeta</taxon>
        <taxon>Sedentaria</taxon>
        <taxon>Canalipalpata</taxon>
        <taxon>Terebellida</taxon>
        <taxon>Terebelliformia</taxon>
        <taxon>Alvinellidae</taxon>
        <taxon>Paralvinella</taxon>
    </lineage>
</organism>
<proteinExistence type="predicted"/>
<keyword evidence="3" id="KW-1185">Reference proteome</keyword>
<gene>
    <name evidence="2" type="ORF">LSH36_220g08033</name>
</gene>
<reference evidence="2" key="1">
    <citation type="journal article" date="2023" name="Mol. Biol. Evol.">
        <title>Third-Generation Sequencing Reveals the Adaptive Role of the Epigenome in Three Deep-Sea Polychaetes.</title>
        <authorList>
            <person name="Perez M."/>
            <person name="Aroh O."/>
            <person name="Sun Y."/>
            <person name="Lan Y."/>
            <person name="Juniper S.K."/>
            <person name="Young C.R."/>
            <person name="Angers B."/>
            <person name="Qian P.Y."/>
        </authorList>
    </citation>
    <scope>NUCLEOTIDE SEQUENCE</scope>
    <source>
        <strain evidence="2">P08H-3</strain>
    </source>
</reference>
<evidence type="ECO:0000313" key="2">
    <source>
        <dbReference type="EMBL" id="KAK2156178.1"/>
    </source>
</evidence>
<comment type="caution">
    <text evidence="2">The sequence shown here is derived from an EMBL/GenBank/DDBJ whole genome shotgun (WGS) entry which is preliminary data.</text>
</comment>
<sequence length="107" mass="11023">MNSASKAKSKKLDKSPKAKTPSGESGPEIINNGGSEMSHDVGRNAASQSPSLSKQGQFSLSSLGGATGVTTSVAPVMTTQTQATLLSPSAIKPTPTLWFTAEIQQMM</sequence>
<name>A0AAD9JPE5_9ANNE</name>
<evidence type="ECO:0000313" key="3">
    <source>
        <dbReference type="Proteomes" id="UP001208570"/>
    </source>
</evidence>
<dbReference type="AlphaFoldDB" id="A0AAD9JPE5"/>
<evidence type="ECO:0000256" key="1">
    <source>
        <dbReference type="SAM" id="MobiDB-lite"/>
    </source>
</evidence>
<dbReference type="Proteomes" id="UP001208570">
    <property type="component" value="Unassembled WGS sequence"/>
</dbReference>
<protein>
    <submittedName>
        <fullName evidence="2">Uncharacterized protein</fullName>
    </submittedName>
</protein>
<feature type="region of interest" description="Disordered" evidence="1">
    <location>
        <begin position="1"/>
        <end position="65"/>
    </location>
</feature>
<accession>A0AAD9JPE5</accession>
<feature type="compositionally biased region" description="Polar residues" evidence="1">
    <location>
        <begin position="45"/>
        <end position="65"/>
    </location>
</feature>
<dbReference type="EMBL" id="JAODUP010000220">
    <property type="protein sequence ID" value="KAK2156178.1"/>
    <property type="molecule type" value="Genomic_DNA"/>
</dbReference>